<evidence type="ECO:0000256" key="2">
    <source>
        <dbReference type="PROSITE-ProRule" id="PRU00335"/>
    </source>
</evidence>
<feature type="domain" description="HTH tetR-type" evidence="3">
    <location>
        <begin position="7"/>
        <end position="67"/>
    </location>
</feature>
<dbReference type="Proteomes" id="UP000199584">
    <property type="component" value="Unassembled WGS sequence"/>
</dbReference>
<dbReference type="SUPFAM" id="SSF48498">
    <property type="entry name" value="Tetracyclin repressor-like, C-terminal domain"/>
    <property type="match status" value="1"/>
</dbReference>
<dbReference type="AlphaFoldDB" id="A0A1I6DHW7"/>
<dbReference type="InterPro" id="IPR009057">
    <property type="entry name" value="Homeodomain-like_sf"/>
</dbReference>
<name>A0A1I6DHW7_9FIRM</name>
<evidence type="ECO:0000259" key="3">
    <source>
        <dbReference type="PROSITE" id="PS50977"/>
    </source>
</evidence>
<dbReference type="Pfam" id="PF08359">
    <property type="entry name" value="TetR_C_4"/>
    <property type="match status" value="1"/>
</dbReference>
<protein>
    <submittedName>
        <fullName evidence="4">Transcriptional regulator, TetR family</fullName>
    </submittedName>
</protein>
<dbReference type="InterPro" id="IPR036271">
    <property type="entry name" value="Tet_transcr_reg_TetR-rel_C_sf"/>
</dbReference>
<evidence type="ECO:0000313" key="5">
    <source>
        <dbReference type="Proteomes" id="UP000199584"/>
    </source>
</evidence>
<evidence type="ECO:0000256" key="1">
    <source>
        <dbReference type="ARBA" id="ARBA00023125"/>
    </source>
</evidence>
<accession>A0A1I6DHW7</accession>
<dbReference type="PRINTS" id="PR00455">
    <property type="entry name" value="HTHTETR"/>
</dbReference>
<sequence>MAAKRTGEKYNAIIEAAVKVIAENGYHNSQVSKIAREAGVADGTIYLYFKNKEDLLISLFQVKMGDFTAGARKELNDMQNPFAKLAKLISLHFNLLEADRHLALVVQIQLRQSNASIREGIAAPLKKYFKIIEEIFNEGVRSNVFRQDINPKLARQMIFGTMDEVATSWVMSQRHYSLKDQIIPVYNLLAQALSAPDVKIEPFPVKYI</sequence>
<dbReference type="OrthoDB" id="13453at2"/>
<gene>
    <name evidence="4" type="ORF">SAMN05660706_11139</name>
</gene>
<dbReference type="PANTHER" id="PTHR30055:SF195">
    <property type="entry name" value="FATTY ACID METABOLISM REGULATOR PROTEIN"/>
    <property type="match status" value="1"/>
</dbReference>
<proteinExistence type="predicted"/>
<dbReference type="STRING" id="39060.SAMN05660706_11139"/>
<dbReference type="Gene3D" id="1.10.10.60">
    <property type="entry name" value="Homeodomain-like"/>
    <property type="match status" value="1"/>
</dbReference>
<dbReference type="SUPFAM" id="SSF46689">
    <property type="entry name" value="Homeodomain-like"/>
    <property type="match status" value="1"/>
</dbReference>
<dbReference type="GO" id="GO:0003700">
    <property type="term" value="F:DNA-binding transcription factor activity"/>
    <property type="evidence" value="ECO:0007669"/>
    <property type="project" value="TreeGrafter"/>
</dbReference>
<feature type="DNA-binding region" description="H-T-H motif" evidence="2">
    <location>
        <begin position="30"/>
        <end position="49"/>
    </location>
</feature>
<dbReference type="GO" id="GO:0000976">
    <property type="term" value="F:transcription cis-regulatory region binding"/>
    <property type="evidence" value="ECO:0007669"/>
    <property type="project" value="TreeGrafter"/>
</dbReference>
<dbReference type="Pfam" id="PF00440">
    <property type="entry name" value="TetR_N"/>
    <property type="match status" value="1"/>
</dbReference>
<dbReference type="RefSeq" id="WP_092482978.1">
    <property type="nucleotide sequence ID" value="NZ_FOYM01000011.1"/>
</dbReference>
<reference evidence="5" key="1">
    <citation type="submission" date="2016-10" db="EMBL/GenBank/DDBJ databases">
        <authorList>
            <person name="Varghese N."/>
            <person name="Submissions S."/>
        </authorList>
    </citation>
    <scope>NUCLEOTIDE SEQUENCE [LARGE SCALE GENOMIC DNA]</scope>
    <source>
        <strain evidence="5">DSM 3669</strain>
    </source>
</reference>
<keyword evidence="5" id="KW-1185">Reference proteome</keyword>
<organism evidence="4 5">
    <name type="scientific">Desulfoscipio geothermicus DSM 3669</name>
    <dbReference type="NCBI Taxonomy" id="1121426"/>
    <lineage>
        <taxon>Bacteria</taxon>
        <taxon>Bacillati</taxon>
        <taxon>Bacillota</taxon>
        <taxon>Clostridia</taxon>
        <taxon>Eubacteriales</taxon>
        <taxon>Desulfallaceae</taxon>
        <taxon>Desulfoscipio</taxon>
    </lineage>
</organism>
<dbReference type="InterPro" id="IPR001647">
    <property type="entry name" value="HTH_TetR"/>
</dbReference>
<dbReference type="InterPro" id="IPR050109">
    <property type="entry name" value="HTH-type_TetR-like_transc_reg"/>
</dbReference>
<keyword evidence="1 2" id="KW-0238">DNA-binding</keyword>
<dbReference type="InterPro" id="IPR013570">
    <property type="entry name" value="Tscrpt_reg_YsiA_C"/>
</dbReference>
<evidence type="ECO:0000313" key="4">
    <source>
        <dbReference type="EMBL" id="SFR05033.1"/>
    </source>
</evidence>
<dbReference type="PANTHER" id="PTHR30055">
    <property type="entry name" value="HTH-TYPE TRANSCRIPTIONAL REGULATOR RUTR"/>
    <property type="match status" value="1"/>
</dbReference>
<dbReference type="Gene3D" id="1.10.357.10">
    <property type="entry name" value="Tetracycline Repressor, domain 2"/>
    <property type="match status" value="1"/>
</dbReference>
<dbReference type="PROSITE" id="PS50977">
    <property type="entry name" value="HTH_TETR_2"/>
    <property type="match status" value="1"/>
</dbReference>
<dbReference type="EMBL" id="FOYM01000011">
    <property type="protein sequence ID" value="SFR05033.1"/>
    <property type="molecule type" value="Genomic_DNA"/>
</dbReference>